<evidence type="ECO:0000313" key="1">
    <source>
        <dbReference type="EMBL" id="TMW60760.1"/>
    </source>
</evidence>
<name>A0A8K1CCS9_PYTOL</name>
<dbReference type="Proteomes" id="UP000794436">
    <property type="component" value="Unassembled WGS sequence"/>
</dbReference>
<proteinExistence type="predicted"/>
<evidence type="ECO:0000313" key="2">
    <source>
        <dbReference type="Proteomes" id="UP000794436"/>
    </source>
</evidence>
<protein>
    <submittedName>
        <fullName evidence="1">Uncharacterized protein</fullName>
    </submittedName>
</protein>
<dbReference type="EMBL" id="SPLM01000108">
    <property type="protein sequence ID" value="TMW60760.1"/>
    <property type="molecule type" value="Genomic_DNA"/>
</dbReference>
<comment type="caution">
    <text evidence="1">The sequence shown here is derived from an EMBL/GenBank/DDBJ whole genome shotgun (WGS) entry which is preliminary data.</text>
</comment>
<sequence length="198" mass="22968">MDGPHLAYRLPWRSLGKVTWHLGRCGPNEAREKQNTLEHFARCLADALEEFAMTDKTPPDEKAKFDPTALGVWQMEYEISPFGDKGYLDSLIAGYVHLNLILLDPNKFIPIVLGEERKMNGLMRVLCDGYSDHHPEWLAKHIRPVFDENGYIKPMTVDVVQTLQDHCKLLFRCLFSLPRCVTWYEIASYMELGYMQFE</sequence>
<dbReference type="AlphaFoldDB" id="A0A8K1CCS9"/>
<reference evidence="1" key="1">
    <citation type="submission" date="2019-03" db="EMBL/GenBank/DDBJ databases">
        <title>Long read genome sequence of the mycoparasitic Pythium oligandrum ATCC 38472 isolated from sugarbeet rhizosphere.</title>
        <authorList>
            <person name="Gaulin E."/>
        </authorList>
    </citation>
    <scope>NUCLEOTIDE SEQUENCE</scope>
    <source>
        <strain evidence="1">ATCC 38472_TT</strain>
    </source>
</reference>
<accession>A0A8K1CCS9</accession>
<organism evidence="1 2">
    <name type="scientific">Pythium oligandrum</name>
    <name type="common">Mycoparasitic fungus</name>
    <dbReference type="NCBI Taxonomy" id="41045"/>
    <lineage>
        <taxon>Eukaryota</taxon>
        <taxon>Sar</taxon>
        <taxon>Stramenopiles</taxon>
        <taxon>Oomycota</taxon>
        <taxon>Peronosporomycetes</taxon>
        <taxon>Pythiales</taxon>
        <taxon>Pythiaceae</taxon>
        <taxon>Pythium</taxon>
    </lineage>
</organism>
<dbReference type="OrthoDB" id="98643at2759"/>
<keyword evidence="2" id="KW-1185">Reference proteome</keyword>
<gene>
    <name evidence="1" type="ORF">Poli38472_000802</name>
</gene>